<feature type="binding site" evidence="10">
    <location>
        <position position="305"/>
    </location>
    <ligand>
        <name>an alpha-L-fucosyl-(1-&gt;2)-beta-D-galactosyl derivative</name>
        <dbReference type="ChEBI" id="CHEBI:140327"/>
    </ligand>
</feature>
<dbReference type="PANTHER" id="PTHR10462:SF33">
    <property type="entry name" value="ALPHA-1,3-GALACTOSYLTRANSFERASE 2"/>
    <property type="match status" value="1"/>
</dbReference>
<feature type="binding site" evidence="10">
    <location>
        <position position="249"/>
    </location>
    <ligand>
        <name>an alpha-L-fucosyl-(1-&gt;2)-beta-D-galactosyl derivative</name>
        <dbReference type="ChEBI" id="CHEBI:140327"/>
    </ligand>
</feature>
<keyword evidence="8 12" id="KW-0472">Membrane</keyword>
<accession>A0A4W6FM74</accession>
<keyword evidence="7 12" id="KW-1133">Transmembrane helix</keyword>
<feature type="binding site" evidence="10">
    <location>
        <begin position="124"/>
        <end position="126"/>
    </location>
    <ligand>
        <name>UDP-N-acetyl-alpha-D-galactosamine</name>
        <dbReference type="ChEBI" id="CHEBI:67138"/>
    </ligand>
</feature>
<keyword evidence="6" id="KW-0735">Signal-anchor</keyword>
<keyword evidence="14" id="KW-1185">Reference proteome</keyword>
<dbReference type="OrthoDB" id="10013941at2759"/>
<dbReference type="SUPFAM" id="SSF53448">
    <property type="entry name" value="Nucleotide-diphospho-sugar transferases"/>
    <property type="match status" value="1"/>
</dbReference>
<dbReference type="AlphaFoldDB" id="A0A4W6FM74"/>
<evidence type="ECO:0000256" key="10">
    <source>
        <dbReference type="PIRSR" id="PIRSR605076-2"/>
    </source>
</evidence>
<dbReference type="FunFam" id="3.90.550.10:FF:000022">
    <property type="entry name" value="Histo-blood group ABO system transferase"/>
    <property type="match status" value="1"/>
</dbReference>
<evidence type="ECO:0000256" key="11">
    <source>
        <dbReference type="PIRSR" id="PIRSR605076-3"/>
    </source>
</evidence>
<keyword evidence="4" id="KW-0808">Transferase</keyword>
<reference evidence="13" key="3">
    <citation type="submission" date="2025-05" db="UniProtKB">
        <authorList>
            <consortium name="Ensembl"/>
        </authorList>
    </citation>
    <scope>IDENTIFICATION</scope>
</reference>
<dbReference type="GO" id="GO:0031982">
    <property type="term" value="C:vesicle"/>
    <property type="evidence" value="ECO:0007669"/>
    <property type="project" value="TreeGrafter"/>
</dbReference>
<evidence type="ECO:0000313" key="15">
    <source>
        <dbReference type="RefSeq" id="XP_050934752.1"/>
    </source>
</evidence>
<feature type="binding site" evidence="10">
    <location>
        <position position="328"/>
    </location>
    <ligand>
        <name>an alpha-L-fucosyl-(1-&gt;2)-beta-D-galactosyl derivative</name>
        <dbReference type="ChEBI" id="CHEBI:140327"/>
    </ligand>
</feature>
<dbReference type="GO" id="GO:0005975">
    <property type="term" value="P:carbohydrate metabolic process"/>
    <property type="evidence" value="ECO:0007669"/>
    <property type="project" value="InterPro"/>
</dbReference>
<name>A0A4W6FM74_LATCA</name>
<comment type="similarity">
    <text evidence="2">Belongs to the glycosyltransferase 6 family.</text>
</comment>
<comment type="subcellular location">
    <subcellularLocation>
        <location evidence="1">Membrane</location>
        <topology evidence="1">Single-pass type II membrane protein</topology>
    </subcellularLocation>
</comment>
<feature type="binding site" evidence="10">
    <location>
        <begin position="215"/>
        <end position="217"/>
    </location>
    <ligand>
        <name>UDP-N-acetyl-alpha-D-galactosamine</name>
        <dbReference type="ChEBI" id="CHEBI:67138"/>
    </ligand>
</feature>
<evidence type="ECO:0000256" key="12">
    <source>
        <dbReference type="SAM" id="Phobius"/>
    </source>
</evidence>
<dbReference type="STRING" id="8187.ENSLCAP00010051774"/>
<keyword evidence="11" id="KW-0464">Manganese</keyword>
<evidence type="ECO:0000256" key="3">
    <source>
        <dbReference type="ARBA" id="ARBA00022676"/>
    </source>
</evidence>
<dbReference type="InParanoid" id="A0A4W6FM74"/>
<comment type="cofactor">
    <cofactor evidence="11">
        <name>Mn(2+)</name>
        <dbReference type="ChEBI" id="CHEBI:29035"/>
    </cofactor>
    <text evidence="11">Binds 1 Mn(2+) ion per subunit.</text>
</comment>
<evidence type="ECO:0000256" key="5">
    <source>
        <dbReference type="ARBA" id="ARBA00022692"/>
    </source>
</evidence>
<sequence>MHGTRVQSAEVKHLLPLRMGFVQKIKSVLKCVLFVPVALCVLYFISPSFHLLIGLIPMDKCSLESGEMLILDNRVDASLDLKSRPDVQTCTFWRAPIIWEGMFDPDHYDQMHKKEGSSVALTVFAVGRYLDAYLKTFLNSSEKHFMLGLPVTYYVFTDAPERVPDIRLAPQRSLKVIRVERHSRWQDISMMRMKAISDVIESDIRHCCTHVFCFDVDQVFRGRFGSEALGESVALLHAYYYHLPRKLYTYDHNHKSKAYMGTGDFYYHAAVFGGSWKSVKALTDACYQSILEDKRNNVEALWHDESHLNKYLWLHKPSRVLSPEYCWDTSIGHRWDIRIIRLQWAPKNYNKLRIS</sequence>
<dbReference type="KEGG" id="lcf:108899900"/>
<dbReference type="Pfam" id="PF03414">
    <property type="entry name" value="Glyco_transf_6"/>
    <property type="match status" value="1"/>
</dbReference>
<dbReference type="CDD" id="cd02515">
    <property type="entry name" value="Glyco_transf_6"/>
    <property type="match status" value="1"/>
</dbReference>
<dbReference type="PANTHER" id="PTHR10462">
    <property type="entry name" value="GLYCOSYLTRANSFERASE-RELATED"/>
    <property type="match status" value="1"/>
</dbReference>
<dbReference type="GO" id="GO:0016020">
    <property type="term" value="C:membrane"/>
    <property type="evidence" value="ECO:0007669"/>
    <property type="project" value="UniProtKB-SubCell"/>
</dbReference>
<keyword evidence="5 12" id="KW-0812">Transmembrane</keyword>
<gene>
    <name evidence="13" type="primary">A3GALT2</name>
    <name evidence="15" type="synonym">LOC108899900</name>
</gene>
<proteinExistence type="inferred from homology"/>
<feature type="active site" description="Nucleophile" evidence="9">
    <location>
        <position position="305"/>
    </location>
</feature>
<keyword evidence="3" id="KW-0328">Glycosyltransferase</keyword>
<keyword evidence="11" id="KW-0479">Metal-binding</keyword>
<protein>
    <submittedName>
        <fullName evidence="13 15">Alpha-1,3-galactosyltransferase 2</fullName>
    </submittedName>
</protein>
<dbReference type="RefSeq" id="XP_050934752.1">
    <property type="nucleotide sequence ID" value="XM_051078795.1"/>
</dbReference>
<dbReference type="GO" id="GO:0046872">
    <property type="term" value="F:metal ion binding"/>
    <property type="evidence" value="ECO:0007669"/>
    <property type="project" value="UniProtKB-KW"/>
</dbReference>
<feature type="binding site" evidence="10">
    <location>
        <position position="129"/>
    </location>
    <ligand>
        <name>UDP-N-acetyl-alpha-D-galactosamine</name>
        <dbReference type="ChEBI" id="CHEBI:67138"/>
    </ligand>
</feature>
<evidence type="ECO:0000256" key="1">
    <source>
        <dbReference type="ARBA" id="ARBA00004606"/>
    </source>
</evidence>
<dbReference type="Proteomes" id="UP000694890">
    <property type="component" value="Linkage group LG20"/>
</dbReference>
<evidence type="ECO:0000313" key="13">
    <source>
        <dbReference type="Ensembl" id="ENSLCAP00010051774.1"/>
    </source>
</evidence>
<dbReference type="Ensembl" id="ENSLCAT00010053117.1">
    <property type="protein sequence ID" value="ENSLCAP00010051774.1"/>
    <property type="gene ID" value="ENSLCAG00010024105.1"/>
</dbReference>
<feature type="transmembrane region" description="Helical" evidence="12">
    <location>
        <begin position="27"/>
        <end position="45"/>
    </location>
</feature>
<feature type="binding site" evidence="11">
    <location>
        <position position="217"/>
    </location>
    <ligand>
        <name>Mn(2+)</name>
        <dbReference type="ChEBI" id="CHEBI:29035"/>
    </ligand>
</feature>
<dbReference type="Proteomes" id="UP000314980">
    <property type="component" value="Unassembled WGS sequence"/>
</dbReference>
<evidence type="ECO:0000256" key="6">
    <source>
        <dbReference type="ARBA" id="ARBA00022968"/>
    </source>
</evidence>
<dbReference type="InterPro" id="IPR005076">
    <property type="entry name" value="Glyco_trans_6"/>
</dbReference>
<reference evidence="15" key="2">
    <citation type="submission" date="2025-04" db="UniProtKB">
        <authorList>
            <consortium name="RefSeq"/>
        </authorList>
    </citation>
    <scope>IDENTIFICATION</scope>
    <source>
        <tissue evidence="15">Brain</tissue>
    </source>
</reference>
<feature type="binding site" evidence="10">
    <location>
        <position position="237"/>
    </location>
    <ligand>
        <name>an alpha-L-fucosyl-(1-&gt;2)-beta-D-galactosyl derivative</name>
        <dbReference type="ChEBI" id="CHEBI:140327"/>
    </ligand>
</feature>
<reference evidence="14" key="1">
    <citation type="submission" date="2015-09" db="EMBL/GenBank/DDBJ databases">
        <authorList>
            <person name="Sai Rama Sridatta P."/>
        </authorList>
    </citation>
    <scope>NUCLEOTIDE SEQUENCE [LARGE SCALE GENOMIC DNA]</scope>
</reference>
<evidence type="ECO:0000256" key="8">
    <source>
        <dbReference type="ARBA" id="ARBA00023136"/>
    </source>
</evidence>
<organism evidence="13 14">
    <name type="scientific">Lates calcarifer</name>
    <name type="common">Barramundi</name>
    <name type="synonym">Holocentrus calcarifer</name>
    <dbReference type="NCBI Taxonomy" id="8187"/>
    <lineage>
        <taxon>Eukaryota</taxon>
        <taxon>Metazoa</taxon>
        <taxon>Chordata</taxon>
        <taxon>Craniata</taxon>
        <taxon>Vertebrata</taxon>
        <taxon>Euteleostomi</taxon>
        <taxon>Actinopterygii</taxon>
        <taxon>Neopterygii</taxon>
        <taxon>Teleostei</taxon>
        <taxon>Neoteleostei</taxon>
        <taxon>Acanthomorphata</taxon>
        <taxon>Carangaria</taxon>
        <taxon>Carangaria incertae sedis</taxon>
        <taxon>Centropomidae</taxon>
        <taxon>Lates</taxon>
    </lineage>
</organism>
<evidence type="ECO:0000256" key="9">
    <source>
        <dbReference type="PIRSR" id="PIRSR605076-1"/>
    </source>
</evidence>
<dbReference type="GeneTree" id="ENSGT00950000182858"/>
<evidence type="ECO:0000256" key="4">
    <source>
        <dbReference type="ARBA" id="ARBA00022679"/>
    </source>
</evidence>
<dbReference type="GO" id="GO:0016758">
    <property type="term" value="F:hexosyltransferase activity"/>
    <property type="evidence" value="ECO:0007669"/>
    <property type="project" value="InterPro"/>
</dbReference>
<dbReference type="InterPro" id="IPR029044">
    <property type="entry name" value="Nucleotide-diphossugar_trans"/>
</dbReference>
<dbReference type="GO" id="GO:0005794">
    <property type="term" value="C:Golgi apparatus"/>
    <property type="evidence" value="ECO:0007669"/>
    <property type="project" value="TreeGrafter"/>
</dbReference>
<evidence type="ECO:0000313" key="14">
    <source>
        <dbReference type="Proteomes" id="UP000314980"/>
    </source>
</evidence>
<evidence type="ECO:0000256" key="7">
    <source>
        <dbReference type="ARBA" id="ARBA00022989"/>
    </source>
</evidence>
<feature type="binding site" evidence="11">
    <location>
        <position position="215"/>
    </location>
    <ligand>
        <name>Mn(2+)</name>
        <dbReference type="ChEBI" id="CHEBI:29035"/>
    </ligand>
</feature>
<evidence type="ECO:0000256" key="2">
    <source>
        <dbReference type="ARBA" id="ARBA00010413"/>
    </source>
</evidence>
<dbReference type="Gene3D" id="3.90.550.10">
    <property type="entry name" value="Spore Coat Polysaccharide Biosynthesis Protein SpsA, Chain A"/>
    <property type="match status" value="1"/>
</dbReference>